<dbReference type="InterPro" id="IPR009057">
    <property type="entry name" value="Homeodomain-like_sf"/>
</dbReference>
<evidence type="ECO:0000259" key="3">
    <source>
        <dbReference type="PROSITE" id="PS50977"/>
    </source>
</evidence>
<name>A0A4R6S9Z0_LABRH</name>
<dbReference type="Gene3D" id="1.10.357.10">
    <property type="entry name" value="Tetracycline Repressor, domain 2"/>
    <property type="match status" value="1"/>
</dbReference>
<gene>
    <name evidence="4" type="ORF">EV186_104179</name>
</gene>
<dbReference type="InterPro" id="IPR001647">
    <property type="entry name" value="HTH_TetR"/>
</dbReference>
<dbReference type="EMBL" id="SNXZ01000004">
    <property type="protein sequence ID" value="TDP96197.1"/>
    <property type="molecule type" value="Genomic_DNA"/>
</dbReference>
<dbReference type="Proteomes" id="UP000295444">
    <property type="component" value="Unassembled WGS sequence"/>
</dbReference>
<evidence type="ECO:0000313" key="4">
    <source>
        <dbReference type="EMBL" id="TDP96197.1"/>
    </source>
</evidence>
<dbReference type="GO" id="GO:0000976">
    <property type="term" value="F:transcription cis-regulatory region binding"/>
    <property type="evidence" value="ECO:0007669"/>
    <property type="project" value="TreeGrafter"/>
</dbReference>
<dbReference type="GO" id="GO:0003700">
    <property type="term" value="F:DNA-binding transcription factor activity"/>
    <property type="evidence" value="ECO:0007669"/>
    <property type="project" value="TreeGrafter"/>
</dbReference>
<proteinExistence type="predicted"/>
<evidence type="ECO:0000256" key="2">
    <source>
        <dbReference type="PROSITE-ProRule" id="PRU00335"/>
    </source>
</evidence>
<protein>
    <submittedName>
        <fullName evidence="4">TetR family transcriptional regulator</fullName>
    </submittedName>
</protein>
<dbReference type="PRINTS" id="PR00455">
    <property type="entry name" value="HTHTETR"/>
</dbReference>
<feature type="domain" description="HTH tetR-type" evidence="3">
    <location>
        <begin position="8"/>
        <end position="68"/>
    </location>
</feature>
<organism evidence="4 5">
    <name type="scientific">Labedaea rhizosphaerae</name>
    <dbReference type="NCBI Taxonomy" id="598644"/>
    <lineage>
        <taxon>Bacteria</taxon>
        <taxon>Bacillati</taxon>
        <taxon>Actinomycetota</taxon>
        <taxon>Actinomycetes</taxon>
        <taxon>Pseudonocardiales</taxon>
        <taxon>Pseudonocardiaceae</taxon>
        <taxon>Labedaea</taxon>
    </lineage>
</organism>
<dbReference type="InterPro" id="IPR050109">
    <property type="entry name" value="HTH-type_TetR-like_transc_reg"/>
</dbReference>
<dbReference type="SUPFAM" id="SSF46689">
    <property type="entry name" value="Homeodomain-like"/>
    <property type="match status" value="1"/>
</dbReference>
<reference evidence="4 5" key="1">
    <citation type="submission" date="2019-03" db="EMBL/GenBank/DDBJ databases">
        <title>Genomic Encyclopedia of Type Strains, Phase IV (KMG-IV): sequencing the most valuable type-strain genomes for metagenomic binning, comparative biology and taxonomic classification.</title>
        <authorList>
            <person name="Goeker M."/>
        </authorList>
    </citation>
    <scope>NUCLEOTIDE SEQUENCE [LARGE SCALE GENOMIC DNA]</scope>
    <source>
        <strain evidence="4 5">DSM 45361</strain>
    </source>
</reference>
<accession>A0A4R6S9Z0</accession>
<evidence type="ECO:0000256" key="1">
    <source>
        <dbReference type="ARBA" id="ARBA00023125"/>
    </source>
</evidence>
<feature type="DNA-binding region" description="H-T-H motif" evidence="2">
    <location>
        <begin position="31"/>
        <end position="50"/>
    </location>
</feature>
<dbReference type="PROSITE" id="PS50977">
    <property type="entry name" value="HTH_TETR_2"/>
    <property type="match status" value="1"/>
</dbReference>
<dbReference type="OrthoDB" id="4214267at2"/>
<keyword evidence="5" id="KW-1185">Reference proteome</keyword>
<dbReference type="RefSeq" id="WP_133851581.1">
    <property type="nucleotide sequence ID" value="NZ_SNXZ01000004.1"/>
</dbReference>
<dbReference type="Pfam" id="PF00440">
    <property type="entry name" value="TetR_N"/>
    <property type="match status" value="1"/>
</dbReference>
<dbReference type="AlphaFoldDB" id="A0A4R6S9Z0"/>
<evidence type="ECO:0000313" key="5">
    <source>
        <dbReference type="Proteomes" id="UP000295444"/>
    </source>
</evidence>
<comment type="caution">
    <text evidence="4">The sequence shown here is derived from an EMBL/GenBank/DDBJ whole genome shotgun (WGS) entry which is preliminary data.</text>
</comment>
<dbReference type="PANTHER" id="PTHR30055">
    <property type="entry name" value="HTH-TYPE TRANSCRIPTIONAL REGULATOR RUTR"/>
    <property type="match status" value="1"/>
</dbReference>
<sequence>MDDQATEPDSKRRILDAARTLFARTGYEGTSTRAIGAEAGLNIATIAYHVGSKRELYQQVLEEMDRQERTVLLGALPDALPDDPAARRRALFEALDRYLAFCIANPEVPMLWMRRWLDEDGDLPDAETAYALPAYRQIEAAVGDQAESPHLLVRTLVWSIYGFCTGGVFDRDDHRTGPGDPAAVEAFRLHLHRVADAMLKPLP</sequence>
<dbReference type="PANTHER" id="PTHR30055:SF219">
    <property type="entry name" value="TRANSCRIPTIONAL REGULATORY PROTEIN"/>
    <property type="match status" value="1"/>
</dbReference>
<keyword evidence="1 2" id="KW-0238">DNA-binding</keyword>